<dbReference type="PANTHER" id="PTHR36766:SF38">
    <property type="entry name" value="DISEASE RESISTANCE PROTEIN RGA3"/>
    <property type="match status" value="1"/>
</dbReference>
<dbReference type="EMBL" id="JAATIQ010000469">
    <property type="protein sequence ID" value="KAF4354868.1"/>
    <property type="molecule type" value="Genomic_DNA"/>
</dbReference>
<dbReference type="SUPFAM" id="SSF52540">
    <property type="entry name" value="P-loop containing nucleoside triphosphate hydrolases"/>
    <property type="match status" value="1"/>
</dbReference>
<keyword evidence="1" id="KW-0611">Plant defense</keyword>
<evidence type="ECO:0000256" key="1">
    <source>
        <dbReference type="ARBA" id="ARBA00022821"/>
    </source>
</evidence>
<dbReference type="Proteomes" id="UP000583929">
    <property type="component" value="Unassembled WGS sequence"/>
</dbReference>
<accession>A0A7J6E8U4</accession>
<dbReference type="GO" id="GO:0043531">
    <property type="term" value="F:ADP binding"/>
    <property type="evidence" value="ECO:0007669"/>
    <property type="project" value="InterPro"/>
</dbReference>
<dbReference type="InterPro" id="IPR027417">
    <property type="entry name" value="P-loop_NTPase"/>
</dbReference>
<organism evidence="4 5">
    <name type="scientific">Cannabis sativa</name>
    <name type="common">Hemp</name>
    <name type="synonym">Marijuana</name>
    <dbReference type="NCBI Taxonomy" id="3483"/>
    <lineage>
        <taxon>Eukaryota</taxon>
        <taxon>Viridiplantae</taxon>
        <taxon>Streptophyta</taxon>
        <taxon>Embryophyta</taxon>
        <taxon>Tracheophyta</taxon>
        <taxon>Spermatophyta</taxon>
        <taxon>Magnoliopsida</taxon>
        <taxon>eudicotyledons</taxon>
        <taxon>Gunneridae</taxon>
        <taxon>Pentapetalae</taxon>
        <taxon>rosids</taxon>
        <taxon>fabids</taxon>
        <taxon>Rosales</taxon>
        <taxon>Cannabaceae</taxon>
        <taxon>Cannabis</taxon>
    </lineage>
</organism>
<dbReference type="InterPro" id="IPR002182">
    <property type="entry name" value="NB-ARC"/>
</dbReference>
<dbReference type="Pfam" id="PF00931">
    <property type="entry name" value="NB-ARC"/>
    <property type="match status" value="1"/>
</dbReference>
<dbReference type="Gene3D" id="3.40.50.300">
    <property type="entry name" value="P-loop containing nucleotide triphosphate hydrolases"/>
    <property type="match status" value="1"/>
</dbReference>
<evidence type="ECO:0000313" key="5">
    <source>
        <dbReference type="Proteomes" id="UP000583929"/>
    </source>
</evidence>
<protein>
    <recommendedName>
        <fullName evidence="3">NB-ARC domain-containing protein</fullName>
    </recommendedName>
</protein>
<gene>
    <name evidence="4" type="ORF">G4B88_030934</name>
</gene>
<feature type="domain" description="NB-ARC" evidence="3">
    <location>
        <begin position="113"/>
        <end position="211"/>
    </location>
</feature>
<reference evidence="4 5" key="1">
    <citation type="journal article" date="2020" name="bioRxiv">
        <title>Sequence and annotation of 42 cannabis genomes reveals extensive copy number variation in cannabinoid synthesis and pathogen resistance genes.</title>
        <authorList>
            <person name="Mckernan K.J."/>
            <person name="Helbert Y."/>
            <person name="Kane L.T."/>
            <person name="Ebling H."/>
            <person name="Zhang L."/>
            <person name="Liu B."/>
            <person name="Eaton Z."/>
            <person name="Mclaughlin S."/>
            <person name="Kingan S."/>
            <person name="Baybayan P."/>
            <person name="Concepcion G."/>
            <person name="Jordan M."/>
            <person name="Riva A."/>
            <person name="Barbazuk W."/>
            <person name="Harkins T."/>
        </authorList>
    </citation>
    <scope>NUCLEOTIDE SEQUENCE [LARGE SCALE GENOMIC DNA]</scope>
    <source>
        <strain evidence="5">cv. Jamaican Lion 4</strain>
        <tissue evidence="4">Leaf</tissue>
    </source>
</reference>
<comment type="caution">
    <text evidence="4">The sequence shown here is derived from an EMBL/GenBank/DDBJ whole genome shotgun (WGS) entry which is preliminary data.</text>
</comment>
<evidence type="ECO:0000256" key="2">
    <source>
        <dbReference type="SAM" id="MobiDB-lite"/>
    </source>
</evidence>
<keyword evidence="5" id="KW-1185">Reference proteome</keyword>
<dbReference type="PANTHER" id="PTHR36766">
    <property type="entry name" value="PLANT BROAD-SPECTRUM MILDEW RESISTANCE PROTEIN RPW8"/>
    <property type="match status" value="1"/>
</dbReference>
<name>A0A7J6E8U4_CANSA</name>
<dbReference type="AlphaFoldDB" id="A0A7J6E8U4"/>
<evidence type="ECO:0000313" key="4">
    <source>
        <dbReference type="EMBL" id="KAF4354868.1"/>
    </source>
</evidence>
<evidence type="ECO:0000259" key="3">
    <source>
        <dbReference type="Pfam" id="PF00931"/>
    </source>
</evidence>
<sequence length="237" mass="27140">MSEYEIQCSNAMPSQVESNPMENVTGITIQSGTQLELPPHQEVNDLIPSGGVKNSSLEGSSPPKKDEPVKEIPETLPKIEVKISCLEVNKEEPHCANIFKELCPNEKKFNGDCQENHKSQENLDLNTLKNHLIEKLYRKRFLLVLDDIWNEDREKFEVLLRSLGAKGSRVLVTIRRELVARITKTTEPYELKSLDEDQSRSLFRKIAFEGKEPDKSRILSMKMEVVEKCWSLGEFLL</sequence>
<dbReference type="GO" id="GO:0006952">
    <property type="term" value="P:defense response"/>
    <property type="evidence" value="ECO:0007669"/>
    <property type="project" value="UniProtKB-KW"/>
</dbReference>
<proteinExistence type="predicted"/>
<feature type="region of interest" description="Disordered" evidence="2">
    <location>
        <begin position="41"/>
        <end position="69"/>
    </location>
</feature>